<accession>A0A4Q1CMU0</accession>
<name>A0A4Q1CMU0_9BACT</name>
<evidence type="ECO:0000256" key="1">
    <source>
        <dbReference type="ARBA" id="ARBA00023284"/>
    </source>
</evidence>
<dbReference type="AlphaFoldDB" id="A0A4Q1CMU0"/>
<dbReference type="Gene3D" id="3.40.30.10">
    <property type="entry name" value="Glutaredoxin"/>
    <property type="match status" value="1"/>
</dbReference>
<dbReference type="EMBL" id="SDHW01000001">
    <property type="protein sequence ID" value="RXK62360.1"/>
    <property type="molecule type" value="Genomic_DNA"/>
</dbReference>
<dbReference type="Pfam" id="PF03190">
    <property type="entry name" value="Thioredox_DsbH"/>
    <property type="match status" value="1"/>
</dbReference>
<keyword evidence="2" id="KW-0472">Membrane</keyword>
<dbReference type="SUPFAM" id="SSF52833">
    <property type="entry name" value="Thioredoxin-like"/>
    <property type="match status" value="1"/>
</dbReference>
<feature type="transmembrane region" description="Helical" evidence="2">
    <location>
        <begin position="12"/>
        <end position="30"/>
    </location>
</feature>
<keyword evidence="2" id="KW-1133">Transmembrane helix</keyword>
<dbReference type="InterPro" id="IPR004879">
    <property type="entry name" value="Ssp411-like_TRX"/>
</dbReference>
<evidence type="ECO:0000313" key="4">
    <source>
        <dbReference type="EMBL" id="RXK62360.1"/>
    </source>
</evidence>
<protein>
    <submittedName>
        <fullName evidence="4">DUF255 domain-containing protein</fullName>
    </submittedName>
</protein>
<evidence type="ECO:0000256" key="2">
    <source>
        <dbReference type="SAM" id="Phobius"/>
    </source>
</evidence>
<evidence type="ECO:0000259" key="3">
    <source>
        <dbReference type="Pfam" id="PF03190"/>
    </source>
</evidence>
<comment type="caution">
    <text evidence="4">The sequence shown here is derived from an EMBL/GenBank/DDBJ whole genome shotgun (WGS) entry which is preliminary data.</text>
</comment>
<gene>
    <name evidence="4" type="ORF">ESA94_04940</name>
</gene>
<evidence type="ECO:0000313" key="5">
    <source>
        <dbReference type="Proteomes" id="UP000290204"/>
    </source>
</evidence>
<keyword evidence="1" id="KW-0676">Redox-active center</keyword>
<keyword evidence="5" id="KW-1185">Reference proteome</keyword>
<keyword evidence="2" id="KW-0812">Transmembrane</keyword>
<dbReference type="InterPro" id="IPR036249">
    <property type="entry name" value="Thioredoxin-like_sf"/>
</dbReference>
<proteinExistence type="predicted"/>
<reference evidence="4 5" key="1">
    <citation type="submission" date="2019-01" db="EMBL/GenBank/DDBJ databases">
        <title>Lacibacter sp. strain TTM-7.</title>
        <authorList>
            <person name="Chen W.-M."/>
        </authorList>
    </citation>
    <scope>NUCLEOTIDE SEQUENCE [LARGE SCALE GENOMIC DNA]</scope>
    <source>
        <strain evidence="4 5">TTM-7</strain>
    </source>
</reference>
<feature type="domain" description="Spermatogenesis-associated protein 20-like TRX" evidence="3">
    <location>
        <begin position="37"/>
        <end position="103"/>
    </location>
</feature>
<dbReference type="PROSITE" id="PS00194">
    <property type="entry name" value="THIOREDOXIN_1"/>
    <property type="match status" value="1"/>
</dbReference>
<sequence>MNKINKNSMQKLSFYSALTVLFISFGAFVTEAPKPKLQWSSLTEVEQKLKTAPRPVLIDLYTDWCGWCKVMDKKTYSNKDLIEYLNNNFYLVKLNAETKADVSWKGKTYKYNASYKTNEIALMLTNGELAYPTTVIIPGENDAPQPISGMLEVSEMEMLVKYFAEKKFGVQSFDDYARTFKGNWK</sequence>
<organism evidence="4 5">
    <name type="scientific">Lacibacter luteus</name>
    <dbReference type="NCBI Taxonomy" id="2508719"/>
    <lineage>
        <taxon>Bacteria</taxon>
        <taxon>Pseudomonadati</taxon>
        <taxon>Bacteroidota</taxon>
        <taxon>Chitinophagia</taxon>
        <taxon>Chitinophagales</taxon>
        <taxon>Chitinophagaceae</taxon>
        <taxon>Lacibacter</taxon>
    </lineage>
</organism>
<dbReference type="InterPro" id="IPR017937">
    <property type="entry name" value="Thioredoxin_CS"/>
</dbReference>
<dbReference type="OrthoDB" id="9811036at2"/>
<dbReference type="Proteomes" id="UP000290204">
    <property type="component" value="Unassembled WGS sequence"/>
</dbReference>